<evidence type="ECO:0000313" key="7">
    <source>
        <dbReference type="Proteomes" id="UP000595917"/>
    </source>
</evidence>
<name>A0A7T7XNZ5_9SPIR</name>
<dbReference type="InterPro" id="IPR013815">
    <property type="entry name" value="ATP_grasp_subdomain_1"/>
</dbReference>
<protein>
    <submittedName>
        <fullName evidence="6">ATP-grasp domain-containing protein</fullName>
    </submittedName>
</protein>
<dbReference type="GO" id="GO:0016874">
    <property type="term" value="F:ligase activity"/>
    <property type="evidence" value="ECO:0007669"/>
    <property type="project" value="UniProtKB-KW"/>
</dbReference>
<dbReference type="PROSITE" id="PS50975">
    <property type="entry name" value="ATP_GRASP"/>
    <property type="match status" value="1"/>
</dbReference>
<dbReference type="InterPro" id="IPR048764">
    <property type="entry name" value="PylC_N"/>
</dbReference>
<sequence length="352" mass="39689">MNILLTGGGAPGAAGIIKCLRNGNPEIQITCVDINPYAYGQVLADKFYTVPGAGDQKFISEIKNICEKESIDIIIPLVTRELSLFAANKHNFYKLGINICVQDAKILHIINDKYKLLATLQRNGLQTPEFYLCNDVDQFEKACEKLGYPEKTVCFKPALSNGSRGFRVLSRDIDEFRLLFEEKPNTAYIHYESAINLFIDRVLPNLVVMEYLPGPEWSVDCLVDNGSLLYCIPRLRNRMNGGISIDATTVQEPSIIDFSERICRMFKLNGNIGIQFKQDINGLPQILEINPRLQGSIVISVAAGVNLPYYGILLCSGQKVPQVEPQWGIRMCRYWEEVYFDANGQSFTYPFF</sequence>
<keyword evidence="1" id="KW-0436">Ligase</keyword>
<evidence type="ECO:0000256" key="3">
    <source>
        <dbReference type="ARBA" id="ARBA00022840"/>
    </source>
</evidence>
<dbReference type="AlphaFoldDB" id="A0A7T7XNZ5"/>
<proteinExistence type="predicted"/>
<dbReference type="Pfam" id="PF15632">
    <property type="entry name" value="ATPgrasp_Ter"/>
    <property type="match status" value="1"/>
</dbReference>
<keyword evidence="7" id="KW-1185">Reference proteome</keyword>
<organism evidence="6 7">
    <name type="scientific">Breznakiella homolactica</name>
    <dbReference type="NCBI Taxonomy" id="2798577"/>
    <lineage>
        <taxon>Bacteria</taxon>
        <taxon>Pseudomonadati</taxon>
        <taxon>Spirochaetota</taxon>
        <taxon>Spirochaetia</taxon>
        <taxon>Spirochaetales</taxon>
        <taxon>Breznakiellaceae</taxon>
        <taxon>Breznakiella</taxon>
    </lineage>
</organism>
<dbReference type="Pfam" id="PF21360">
    <property type="entry name" value="PylC-like_N"/>
    <property type="match status" value="1"/>
</dbReference>
<dbReference type="Gene3D" id="3.30.1490.20">
    <property type="entry name" value="ATP-grasp fold, A domain"/>
    <property type="match status" value="1"/>
</dbReference>
<accession>A0A7T7XNZ5</accession>
<dbReference type="PANTHER" id="PTHR43585">
    <property type="entry name" value="FUMIPYRROLE BIOSYNTHESIS PROTEIN C"/>
    <property type="match status" value="1"/>
</dbReference>
<reference evidence="6" key="1">
    <citation type="submission" date="2021-01" db="EMBL/GenBank/DDBJ databases">
        <title>Description of Breznakiella homolactica.</title>
        <authorList>
            <person name="Song Y."/>
            <person name="Brune A."/>
        </authorList>
    </citation>
    <scope>NUCLEOTIDE SEQUENCE</scope>
    <source>
        <strain evidence="6">RmG30</strain>
    </source>
</reference>
<dbReference type="InterPro" id="IPR011761">
    <property type="entry name" value="ATP-grasp"/>
</dbReference>
<dbReference type="KEGG" id="bhc:JFL75_02640"/>
<dbReference type="Gene3D" id="3.40.50.20">
    <property type="match status" value="1"/>
</dbReference>
<keyword evidence="3 4" id="KW-0067">ATP-binding</keyword>
<dbReference type="SUPFAM" id="SSF56059">
    <property type="entry name" value="Glutathione synthetase ATP-binding domain-like"/>
    <property type="match status" value="1"/>
</dbReference>
<dbReference type="Gene3D" id="3.30.470.20">
    <property type="entry name" value="ATP-grasp fold, B domain"/>
    <property type="match status" value="1"/>
</dbReference>
<dbReference type="GO" id="GO:0005524">
    <property type="term" value="F:ATP binding"/>
    <property type="evidence" value="ECO:0007669"/>
    <property type="project" value="UniProtKB-UniRule"/>
</dbReference>
<dbReference type="GO" id="GO:0046872">
    <property type="term" value="F:metal ion binding"/>
    <property type="evidence" value="ECO:0007669"/>
    <property type="project" value="InterPro"/>
</dbReference>
<dbReference type="InterPro" id="IPR052032">
    <property type="entry name" value="ATP-dep_AA_Ligase"/>
</dbReference>
<evidence type="ECO:0000313" key="6">
    <source>
        <dbReference type="EMBL" id="QQO09826.1"/>
    </source>
</evidence>
<evidence type="ECO:0000256" key="1">
    <source>
        <dbReference type="ARBA" id="ARBA00022598"/>
    </source>
</evidence>
<dbReference type="PROSITE" id="PS00867">
    <property type="entry name" value="CPSASE_2"/>
    <property type="match status" value="1"/>
</dbReference>
<gene>
    <name evidence="6" type="ORF">JFL75_02640</name>
</gene>
<dbReference type="InterPro" id="IPR005479">
    <property type="entry name" value="CPAse_ATP-bd"/>
</dbReference>
<evidence type="ECO:0000259" key="5">
    <source>
        <dbReference type="PROSITE" id="PS50975"/>
    </source>
</evidence>
<evidence type="ECO:0000256" key="4">
    <source>
        <dbReference type="PROSITE-ProRule" id="PRU00409"/>
    </source>
</evidence>
<keyword evidence="2 4" id="KW-0547">Nucleotide-binding</keyword>
<feature type="domain" description="ATP-grasp" evidence="5">
    <location>
        <begin position="117"/>
        <end position="316"/>
    </location>
</feature>
<dbReference type="RefSeq" id="WP_215627129.1">
    <property type="nucleotide sequence ID" value="NZ_CP067089.2"/>
</dbReference>
<evidence type="ECO:0000256" key="2">
    <source>
        <dbReference type="ARBA" id="ARBA00022741"/>
    </source>
</evidence>
<dbReference type="EMBL" id="CP067089">
    <property type="protein sequence ID" value="QQO09826.1"/>
    <property type="molecule type" value="Genomic_DNA"/>
</dbReference>
<dbReference type="Proteomes" id="UP000595917">
    <property type="component" value="Chromosome"/>
</dbReference>
<dbReference type="PANTHER" id="PTHR43585:SF2">
    <property type="entry name" value="ATP-GRASP ENZYME FSQD"/>
    <property type="match status" value="1"/>
</dbReference>